<sequence>MPKMTDRERLAKIEADQEVLANEAETVRRSLRAHYGTIVADLPAERLSERDFRDVLMQAVRVGGPAAITALKALPGQSDSQGSGSGSPAREAPARRKPVQAVAGDGGQSVTQP</sequence>
<accession>A0ABY7NJL8</accession>
<gene>
    <name evidence="2" type="ORF">PBT88_16305</name>
</gene>
<dbReference type="EMBL" id="CP115174">
    <property type="protein sequence ID" value="WBO21714.1"/>
    <property type="molecule type" value="Genomic_DNA"/>
</dbReference>
<evidence type="ECO:0000256" key="1">
    <source>
        <dbReference type="SAM" id="MobiDB-lite"/>
    </source>
</evidence>
<proteinExistence type="predicted"/>
<keyword evidence="3" id="KW-1185">Reference proteome</keyword>
<name>A0ABY7NJL8_9SPHN</name>
<evidence type="ECO:0000313" key="3">
    <source>
        <dbReference type="Proteomes" id="UP001210865"/>
    </source>
</evidence>
<dbReference type="Proteomes" id="UP001210865">
    <property type="component" value="Chromosome"/>
</dbReference>
<protein>
    <submittedName>
        <fullName evidence="2">Uncharacterized protein</fullName>
    </submittedName>
</protein>
<dbReference type="RefSeq" id="WP_270076362.1">
    <property type="nucleotide sequence ID" value="NZ_CP115174.1"/>
</dbReference>
<evidence type="ECO:0000313" key="2">
    <source>
        <dbReference type="EMBL" id="WBO21714.1"/>
    </source>
</evidence>
<feature type="region of interest" description="Disordered" evidence="1">
    <location>
        <begin position="73"/>
        <end position="113"/>
    </location>
</feature>
<reference evidence="2 3" key="1">
    <citation type="submission" date="2022-12" db="EMBL/GenBank/DDBJ databases">
        <title>Sphingomonas abieness sp. nov., an endophytic bacterium isolated from Abies koreana.</title>
        <authorList>
            <person name="Jiang L."/>
            <person name="Lee J."/>
        </authorList>
    </citation>
    <scope>NUCLEOTIDE SEQUENCE [LARGE SCALE GENOMIC DNA]</scope>
    <source>
        <strain evidence="3">PAMB 00755</strain>
    </source>
</reference>
<organism evidence="2 3">
    <name type="scientific">Sphingomonas abietis</name>
    <dbReference type="NCBI Taxonomy" id="3012344"/>
    <lineage>
        <taxon>Bacteria</taxon>
        <taxon>Pseudomonadati</taxon>
        <taxon>Pseudomonadota</taxon>
        <taxon>Alphaproteobacteria</taxon>
        <taxon>Sphingomonadales</taxon>
        <taxon>Sphingomonadaceae</taxon>
        <taxon>Sphingomonas</taxon>
    </lineage>
</organism>